<accession>A0A0U2W2V2</accession>
<evidence type="ECO:0000313" key="1">
    <source>
        <dbReference type="EMBL" id="ALS21845.1"/>
    </source>
</evidence>
<dbReference type="GO" id="GO:0043190">
    <property type="term" value="C:ATP-binding cassette (ABC) transporter complex"/>
    <property type="evidence" value="ECO:0007669"/>
    <property type="project" value="InterPro"/>
</dbReference>
<dbReference type="GO" id="GO:0022857">
    <property type="term" value="F:transmembrane transporter activity"/>
    <property type="evidence" value="ECO:0007669"/>
    <property type="project" value="InterPro"/>
</dbReference>
<evidence type="ECO:0000313" key="2">
    <source>
        <dbReference type="Proteomes" id="UP000061660"/>
    </source>
</evidence>
<dbReference type="PATRIC" id="fig|162209.4.peg.1557"/>
<dbReference type="Pfam" id="PF04069">
    <property type="entry name" value="OpuAC"/>
    <property type="match status" value="1"/>
</dbReference>
<dbReference type="OrthoDB" id="9801163at2"/>
<gene>
    <name evidence="1" type="ORF">IJ22_14690</name>
</gene>
<dbReference type="KEGG" id="pnp:IJ22_14690"/>
<dbReference type="Gene3D" id="3.40.190.10">
    <property type="entry name" value="Periplasmic binding protein-like II"/>
    <property type="match status" value="1"/>
</dbReference>
<dbReference type="Proteomes" id="UP000061660">
    <property type="component" value="Chromosome"/>
</dbReference>
<reference evidence="1 2" key="2">
    <citation type="journal article" date="2016" name="Genome Announc.">
        <title>Complete Genome Sequences of Two Interactive Moderate Thermophiles, Paenibacillus napthalenovorans 32O-Y and Paenibacillus sp. 32O-W.</title>
        <authorList>
            <person name="Butler R.R.III."/>
            <person name="Wang J."/>
            <person name="Stark B.C."/>
            <person name="Pombert J.F."/>
        </authorList>
    </citation>
    <scope>NUCLEOTIDE SEQUENCE [LARGE SCALE GENOMIC DNA]</scope>
    <source>
        <strain evidence="1 2">32O-Y</strain>
    </source>
</reference>
<sequence length="300" mass="34321">MIRQKFASSLCLTILAVFLIFPLSGCGNEDRIIIGTQTYSEPKILAQMHKLMIEDRTGLKVDVLPDLASSGVVTQALINNDIQMAVLYTGMIFDRYFPVEPDKDRERVFRQAKEGFDKYYGLHWFDPYGFENTYAFTVREDVAEQNRLDTISDVAPIAANMSLGVDTTWLERESDGYPAFRKHYGITFGRTIPMEVALVYKAVANKNVDIVLAYSTDPRIKEYHLKSLQDDKQFFPPYDAAPVIRNDVLARHPELNEIMSLLAGKIDVQTMIELNYEVDINKRNERKVAEEYLKKVGLLD</sequence>
<dbReference type="SUPFAM" id="SSF53850">
    <property type="entry name" value="Periplasmic binding protein-like II"/>
    <property type="match status" value="1"/>
</dbReference>
<name>A0A0U2W2V2_9BACL</name>
<organism evidence="1 2">
    <name type="scientific">Paenibacillus naphthalenovorans</name>
    <dbReference type="NCBI Taxonomy" id="162209"/>
    <lineage>
        <taxon>Bacteria</taxon>
        <taxon>Bacillati</taxon>
        <taxon>Bacillota</taxon>
        <taxon>Bacilli</taxon>
        <taxon>Bacillales</taxon>
        <taxon>Paenibacillaceae</taxon>
        <taxon>Paenibacillus</taxon>
    </lineage>
</organism>
<proteinExistence type="predicted"/>
<dbReference type="STRING" id="162209.IJ22_14690"/>
<protein>
    <submittedName>
        <fullName evidence="1">Glycine/betaine ABC transporter substrate-binding protein</fullName>
    </submittedName>
</protein>
<reference evidence="2" key="1">
    <citation type="submission" date="2015-12" db="EMBL/GenBank/DDBJ databases">
        <title>Complete genome sequences of two moderately thermophilic Paenibacillus species.</title>
        <authorList>
            <person name="Butler R.III."/>
            <person name="Wang J."/>
            <person name="Stark B.C."/>
            <person name="Pombert J.-F."/>
        </authorList>
    </citation>
    <scope>NUCLEOTIDE SEQUENCE [LARGE SCALE GENOMIC DNA]</scope>
    <source>
        <strain evidence="2">32O-Y</strain>
    </source>
</reference>
<dbReference type="EMBL" id="CP013652">
    <property type="protein sequence ID" value="ALS21845.1"/>
    <property type="molecule type" value="Genomic_DNA"/>
</dbReference>
<dbReference type="RefSeq" id="WP_062408197.1">
    <property type="nucleotide sequence ID" value="NZ_BJCS01000003.1"/>
</dbReference>
<dbReference type="AlphaFoldDB" id="A0A0U2W2V2"/>
<dbReference type="Gene3D" id="3.40.190.120">
    <property type="entry name" value="Osmoprotection protein (prox), domain 2"/>
    <property type="match status" value="1"/>
</dbReference>
<dbReference type="InterPro" id="IPR007210">
    <property type="entry name" value="ABC_Gly_betaine_transp_sub-bd"/>
</dbReference>
<keyword evidence="2" id="KW-1185">Reference proteome</keyword>